<gene>
    <name evidence="16" type="ORF">BET10_18580</name>
</gene>
<keyword evidence="17" id="KW-1185">Reference proteome</keyword>
<dbReference type="InterPro" id="IPR012910">
    <property type="entry name" value="Plug_dom"/>
</dbReference>
<name>A0A1S1MTQ5_9GAMM</name>
<reference evidence="16 17" key="1">
    <citation type="submission" date="2016-09" db="EMBL/GenBank/DDBJ databases">
        <title>Pseudoalteromonas amylolytica sp. nov., isolated from the surface seawater.</title>
        <authorList>
            <person name="Wu Y.-H."/>
            <person name="Cheng H."/>
            <person name="Jin X.-B."/>
            <person name="Wang C.-S."/>
            <person name="Xu X.-W."/>
        </authorList>
    </citation>
    <scope>NUCLEOTIDE SEQUENCE [LARGE SCALE GENOMIC DNA]</scope>
    <source>
        <strain evidence="16 17">JW1</strain>
    </source>
</reference>
<evidence type="ECO:0000256" key="7">
    <source>
        <dbReference type="ARBA" id="ARBA00023077"/>
    </source>
</evidence>
<dbReference type="STRING" id="1859457.BET10_18580"/>
<dbReference type="EMBL" id="MKJU01000030">
    <property type="protein sequence ID" value="OHU88826.1"/>
    <property type="molecule type" value="Genomic_DNA"/>
</dbReference>
<dbReference type="InterPro" id="IPR036942">
    <property type="entry name" value="Beta-barrel_TonB_sf"/>
</dbReference>
<keyword evidence="7 12" id="KW-0798">TonB box</keyword>
<dbReference type="InterPro" id="IPR039426">
    <property type="entry name" value="TonB-dep_rcpt-like"/>
</dbReference>
<dbReference type="GO" id="GO:0015232">
    <property type="term" value="F:heme transmembrane transporter activity"/>
    <property type="evidence" value="ECO:0007669"/>
    <property type="project" value="InterPro"/>
</dbReference>
<dbReference type="GO" id="GO:0015344">
    <property type="term" value="F:siderophore uptake transmembrane transporter activity"/>
    <property type="evidence" value="ECO:0007669"/>
    <property type="project" value="TreeGrafter"/>
</dbReference>
<feature type="chain" id="PRO_5010265751" description="TonB-dependent receptor" evidence="13">
    <location>
        <begin position="25"/>
        <end position="695"/>
    </location>
</feature>
<dbReference type="OrthoDB" id="9764669at2"/>
<keyword evidence="6 13" id="KW-0732">Signal</keyword>
<evidence type="ECO:0000259" key="14">
    <source>
        <dbReference type="Pfam" id="PF00593"/>
    </source>
</evidence>
<evidence type="ECO:0000256" key="1">
    <source>
        <dbReference type="ARBA" id="ARBA00004571"/>
    </source>
</evidence>
<dbReference type="InterPro" id="IPR011276">
    <property type="entry name" value="TonB_haem/Hb_rcpt"/>
</dbReference>
<accession>A0A1S1MTQ5</accession>
<evidence type="ECO:0000256" key="6">
    <source>
        <dbReference type="ARBA" id="ARBA00022729"/>
    </source>
</evidence>
<proteinExistence type="inferred from homology"/>
<evidence type="ECO:0000256" key="13">
    <source>
        <dbReference type="SAM" id="SignalP"/>
    </source>
</evidence>
<feature type="domain" description="TonB-dependent receptor plug" evidence="15">
    <location>
        <begin position="47"/>
        <end position="153"/>
    </location>
</feature>
<feature type="signal peptide" evidence="13">
    <location>
        <begin position="1"/>
        <end position="24"/>
    </location>
</feature>
<dbReference type="Pfam" id="PF07715">
    <property type="entry name" value="Plug"/>
    <property type="match status" value="1"/>
</dbReference>
<dbReference type="PANTHER" id="PTHR30069:SF29">
    <property type="entry name" value="HEMOGLOBIN AND HEMOGLOBIN-HAPTOGLOBIN-BINDING PROTEIN 1-RELATED"/>
    <property type="match status" value="1"/>
</dbReference>
<evidence type="ECO:0000256" key="11">
    <source>
        <dbReference type="PROSITE-ProRule" id="PRU01360"/>
    </source>
</evidence>
<keyword evidence="5 11" id="KW-0812">Transmembrane</keyword>
<dbReference type="SUPFAM" id="SSF56935">
    <property type="entry name" value="Porins"/>
    <property type="match status" value="1"/>
</dbReference>
<dbReference type="InterPro" id="IPR000531">
    <property type="entry name" value="Beta-barrel_TonB"/>
</dbReference>
<dbReference type="PROSITE" id="PS52016">
    <property type="entry name" value="TONB_DEPENDENT_REC_3"/>
    <property type="match status" value="1"/>
</dbReference>
<keyword evidence="8 11" id="KW-0472">Membrane</keyword>
<evidence type="ECO:0000313" key="17">
    <source>
        <dbReference type="Proteomes" id="UP000179786"/>
    </source>
</evidence>
<dbReference type="Proteomes" id="UP000179786">
    <property type="component" value="Unassembled WGS sequence"/>
</dbReference>
<keyword evidence="9" id="KW-0675">Receptor</keyword>
<feature type="domain" description="TonB-dependent receptor-like beta-barrel" evidence="14">
    <location>
        <begin position="261"/>
        <end position="657"/>
    </location>
</feature>
<keyword evidence="3 11" id="KW-0813">Transport</keyword>
<protein>
    <recommendedName>
        <fullName evidence="18">TonB-dependent receptor</fullName>
    </recommendedName>
</protein>
<dbReference type="AlphaFoldDB" id="A0A1S1MTQ5"/>
<dbReference type="PANTHER" id="PTHR30069">
    <property type="entry name" value="TONB-DEPENDENT OUTER MEMBRANE RECEPTOR"/>
    <property type="match status" value="1"/>
</dbReference>
<organism evidence="16 17">
    <name type="scientific">Pseudoalteromonas amylolytica</name>
    <dbReference type="NCBI Taxonomy" id="1859457"/>
    <lineage>
        <taxon>Bacteria</taxon>
        <taxon>Pseudomonadati</taxon>
        <taxon>Pseudomonadota</taxon>
        <taxon>Gammaproteobacteria</taxon>
        <taxon>Alteromonadales</taxon>
        <taxon>Pseudoalteromonadaceae</taxon>
        <taxon>Pseudoalteromonas</taxon>
    </lineage>
</organism>
<evidence type="ECO:0000256" key="3">
    <source>
        <dbReference type="ARBA" id="ARBA00022448"/>
    </source>
</evidence>
<evidence type="ECO:0000256" key="10">
    <source>
        <dbReference type="ARBA" id="ARBA00023237"/>
    </source>
</evidence>
<comment type="subcellular location">
    <subcellularLocation>
        <location evidence="1 11">Cell outer membrane</location>
        <topology evidence="1 11">Multi-pass membrane protein</topology>
    </subcellularLocation>
</comment>
<dbReference type="InterPro" id="IPR037066">
    <property type="entry name" value="Plug_dom_sf"/>
</dbReference>
<comment type="caution">
    <text evidence="16">The sequence shown here is derived from an EMBL/GenBank/DDBJ whole genome shotgun (WGS) entry which is preliminary data.</text>
</comment>
<evidence type="ECO:0000256" key="2">
    <source>
        <dbReference type="ARBA" id="ARBA00008143"/>
    </source>
</evidence>
<keyword evidence="10 11" id="KW-0998">Cell outer membrane</keyword>
<dbReference type="Gene3D" id="2.170.130.10">
    <property type="entry name" value="TonB-dependent receptor, plug domain"/>
    <property type="match status" value="1"/>
</dbReference>
<evidence type="ECO:0000313" key="16">
    <source>
        <dbReference type="EMBL" id="OHU88826.1"/>
    </source>
</evidence>
<comment type="similarity">
    <text evidence="2">Belongs to the TonB-dependent receptor family. Hemoglobin/haptoglobin binding protein subfamily.</text>
</comment>
<evidence type="ECO:0008006" key="18">
    <source>
        <dbReference type="Google" id="ProtNLM"/>
    </source>
</evidence>
<keyword evidence="4 11" id="KW-1134">Transmembrane beta strand</keyword>
<dbReference type="Gene3D" id="2.40.170.20">
    <property type="entry name" value="TonB-dependent receptor, beta-barrel domain"/>
    <property type="match status" value="1"/>
</dbReference>
<dbReference type="CDD" id="cd01347">
    <property type="entry name" value="ligand_gated_channel"/>
    <property type="match status" value="1"/>
</dbReference>
<evidence type="ECO:0000256" key="5">
    <source>
        <dbReference type="ARBA" id="ARBA00022692"/>
    </source>
</evidence>
<dbReference type="NCBIfam" id="TIGR01785">
    <property type="entry name" value="TonB-hemin"/>
    <property type="match status" value="1"/>
</dbReference>
<evidence type="ECO:0000256" key="9">
    <source>
        <dbReference type="ARBA" id="ARBA00023170"/>
    </source>
</evidence>
<evidence type="ECO:0000256" key="12">
    <source>
        <dbReference type="RuleBase" id="RU003357"/>
    </source>
</evidence>
<dbReference type="RefSeq" id="WP_070986738.1">
    <property type="nucleotide sequence ID" value="NZ_MKJU01000030.1"/>
</dbReference>
<evidence type="ECO:0000256" key="4">
    <source>
        <dbReference type="ARBA" id="ARBA00022452"/>
    </source>
</evidence>
<dbReference type="GO" id="GO:0009279">
    <property type="term" value="C:cell outer membrane"/>
    <property type="evidence" value="ECO:0007669"/>
    <property type="project" value="UniProtKB-SubCell"/>
</dbReference>
<evidence type="ECO:0000256" key="8">
    <source>
        <dbReference type="ARBA" id="ARBA00023136"/>
    </source>
</evidence>
<dbReference type="Pfam" id="PF00593">
    <property type="entry name" value="TonB_dep_Rec_b-barrel"/>
    <property type="match status" value="1"/>
</dbReference>
<evidence type="ECO:0000259" key="15">
    <source>
        <dbReference type="Pfam" id="PF07715"/>
    </source>
</evidence>
<sequence>MILKHTAISLGILVAWSGAPSVQAEEFEKNKEVIVVTGSRIEQALGNVAGSVSVVTEQDLKEELAIDLNTAFRYQTGVSATGSAGQAQALNIRGMGGNRVVYIKDGRRVNDAYEGGQGLLVGRGYLDVDGIRQIEVAKGAASSLYGSDALGGIVVITTKTPSDYLNAREQYTSVQAGFNGLSDEASLSGVFAKRFGDNATSIQLTRREGKETQNYHETLPEFDYQSTALILKSEHDLTDTSTLLASVDYFAQETEQLIDRGTHETLDDNSNVSLSLGYKSTHPVQVYDNLDALVYVTNFEQQSDQLRAGNGRTGSYIDHNDYRFEQQILGAKLVLDKAWATGSINHQFVYGLDFERYDTIRPRTKSRFDVSGQNVFAGEPQKAFPGADTDMLGIFVQNNAALMADTLDLQIALRWDRFDMRAKRSDLYSTEFKDIDETAFSPKVGLVYTLTDNLRMYAQYAEGFKIPPHDQAYQSHGVEPFYQILPNAELDSEYSKGVELGLRGDFDDHQFVLTTFKTQFDGFIASELVRSEATRIPGVNKAYYQYRNLSDVEIEGVEASYSIWLNDQFAVDGGITYVDGKDKVNNTYLESISPLNGYVKAKYDVGDLSVTAALRAAQKMDKVPDASNAQTHGWGSVDLFAQYRIGRWQLNGGLFNVFDKQFTLYNNVAGQNAADDLSQYTQPGRHFAVNIKFTL</sequence>
<dbReference type="GO" id="GO:0044718">
    <property type="term" value="P:siderophore transmembrane transport"/>
    <property type="evidence" value="ECO:0007669"/>
    <property type="project" value="TreeGrafter"/>
</dbReference>